<reference evidence="1 2" key="1">
    <citation type="journal article" date="2014" name="Genome Biol. Evol.">
        <title>The genome of the myxosporean Thelohanellus kitauei shows adaptations to nutrient acquisition within its fish host.</title>
        <authorList>
            <person name="Yang Y."/>
            <person name="Xiong J."/>
            <person name="Zhou Z."/>
            <person name="Huo F."/>
            <person name="Miao W."/>
            <person name="Ran C."/>
            <person name="Liu Y."/>
            <person name="Zhang J."/>
            <person name="Feng J."/>
            <person name="Wang M."/>
            <person name="Wang M."/>
            <person name="Wang L."/>
            <person name="Yao B."/>
        </authorList>
    </citation>
    <scope>NUCLEOTIDE SEQUENCE [LARGE SCALE GENOMIC DNA]</scope>
    <source>
        <strain evidence="1">Wuqing</strain>
    </source>
</reference>
<organism evidence="1 2">
    <name type="scientific">Thelohanellus kitauei</name>
    <name type="common">Myxosporean</name>
    <dbReference type="NCBI Taxonomy" id="669202"/>
    <lineage>
        <taxon>Eukaryota</taxon>
        <taxon>Metazoa</taxon>
        <taxon>Cnidaria</taxon>
        <taxon>Myxozoa</taxon>
        <taxon>Myxosporea</taxon>
        <taxon>Bivalvulida</taxon>
        <taxon>Platysporina</taxon>
        <taxon>Myxobolidae</taxon>
        <taxon>Thelohanellus</taxon>
    </lineage>
</organism>
<proteinExistence type="predicted"/>
<accession>A0A0C2MQ37</accession>
<keyword evidence="2" id="KW-1185">Reference proteome</keyword>
<sequence length="123" mass="14007">MNIQVFPPKLTPTKMPPIYIYIALERQTFMMEGGVSITLCAKTSCAKPAAPKRHVPVQKIVSNFRKKPNNQLCSQRRRHYKKVLHMPILCNLPPFSIQQAFFYKPKSECFLGKKSLVGSGSRV</sequence>
<evidence type="ECO:0000313" key="1">
    <source>
        <dbReference type="EMBL" id="KII69376.1"/>
    </source>
</evidence>
<evidence type="ECO:0000313" key="2">
    <source>
        <dbReference type="Proteomes" id="UP000031668"/>
    </source>
</evidence>
<dbReference type="AlphaFoldDB" id="A0A0C2MQ37"/>
<comment type="caution">
    <text evidence="1">The sequence shown here is derived from an EMBL/GenBank/DDBJ whole genome shotgun (WGS) entry which is preliminary data.</text>
</comment>
<dbReference type="Proteomes" id="UP000031668">
    <property type="component" value="Unassembled WGS sequence"/>
</dbReference>
<gene>
    <name evidence="1" type="ORF">RF11_12929</name>
</gene>
<dbReference type="EMBL" id="JWZT01002439">
    <property type="protein sequence ID" value="KII69376.1"/>
    <property type="molecule type" value="Genomic_DNA"/>
</dbReference>
<protein>
    <submittedName>
        <fullName evidence="1">Uncharacterized protein</fullName>
    </submittedName>
</protein>
<name>A0A0C2MQ37_THEKT</name>